<protein>
    <submittedName>
        <fullName evidence="1">Uncharacterized protein</fullName>
    </submittedName>
</protein>
<reference evidence="1" key="1">
    <citation type="journal article" date="2022" name="ISME J.">
        <title>Identification of active gaseous-alkane degraders at natural gas seeps.</title>
        <authorList>
            <person name="Farhan Ul Haque M."/>
            <person name="Hernandez M."/>
            <person name="Crombie A.T."/>
            <person name="Murrell J.C."/>
        </authorList>
    </citation>
    <scope>NUCLEOTIDE SEQUENCE</scope>
    <source>
        <strain evidence="1">PC2</strain>
    </source>
</reference>
<comment type="caution">
    <text evidence="1">The sequence shown here is derived from an EMBL/GenBank/DDBJ whole genome shotgun (WGS) entry which is preliminary data.</text>
</comment>
<dbReference type="Proteomes" id="UP001139104">
    <property type="component" value="Unassembled WGS sequence"/>
</dbReference>
<organism evidence="1 2">
    <name type="scientific">Candidatus Rhodoblastus alkanivorans</name>
    <dbReference type="NCBI Taxonomy" id="2954117"/>
    <lineage>
        <taxon>Bacteria</taxon>
        <taxon>Pseudomonadati</taxon>
        <taxon>Pseudomonadota</taxon>
        <taxon>Alphaproteobacteria</taxon>
        <taxon>Hyphomicrobiales</taxon>
        <taxon>Rhodoblastaceae</taxon>
        <taxon>Rhodoblastus</taxon>
    </lineage>
</organism>
<gene>
    <name evidence="1" type="ORF">K2U94_19475</name>
</gene>
<evidence type="ECO:0000313" key="1">
    <source>
        <dbReference type="EMBL" id="MCI4684922.1"/>
    </source>
</evidence>
<proteinExistence type="predicted"/>
<sequence>MLRLGEENVRDEIANLIAIDETLTKLAPDAVSDTDIRVACFGVVALTDLAEEQSSTVFKAALTAIRQAELRLALAA</sequence>
<accession>A0ABS9ZFC7</accession>
<keyword evidence="2" id="KW-1185">Reference proteome</keyword>
<name>A0ABS9ZFC7_9HYPH</name>
<dbReference type="EMBL" id="JAIVFP010000002">
    <property type="protein sequence ID" value="MCI4684922.1"/>
    <property type="molecule type" value="Genomic_DNA"/>
</dbReference>
<dbReference type="RefSeq" id="WP_243068955.1">
    <property type="nucleotide sequence ID" value="NZ_JAIVFK010000071.1"/>
</dbReference>
<evidence type="ECO:0000313" key="2">
    <source>
        <dbReference type="Proteomes" id="UP001139104"/>
    </source>
</evidence>